<keyword evidence="2" id="KW-1185">Reference proteome</keyword>
<dbReference type="OrthoDB" id="4312611at2"/>
<dbReference type="EMBL" id="CP041185">
    <property type="protein sequence ID" value="QDG69382.1"/>
    <property type="molecule type" value="Genomic_DNA"/>
</dbReference>
<accession>A0A4Y6R8U4</accession>
<organism evidence="1 2">
    <name type="scientific">Janthinobacterium tructae</name>
    <dbReference type="NCBI Taxonomy" id="2590869"/>
    <lineage>
        <taxon>Bacteria</taxon>
        <taxon>Pseudomonadati</taxon>
        <taxon>Pseudomonadota</taxon>
        <taxon>Betaproteobacteria</taxon>
        <taxon>Burkholderiales</taxon>
        <taxon>Oxalobacteraceae</taxon>
        <taxon>Janthinobacterium</taxon>
    </lineage>
</organism>
<dbReference type="KEGG" id="jas:FJQ89_02345"/>
<evidence type="ECO:0000313" key="1">
    <source>
        <dbReference type="EMBL" id="QDG69382.1"/>
    </source>
</evidence>
<name>A0A4Y6R8U4_9BURK</name>
<evidence type="ECO:0000313" key="2">
    <source>
        <dbReference type="Proteomes" id="UP000316665"/>
    </source>
</evidence>
<gene>
    <name evidence="1" type="ORF">FJQ89_02345</name>
</gene>
<reference evidence="1 2" key="1">
    <citation type="submission" date="2019-06" db="EMBL/GenBank/DDBJ databases">
        <title>Complete genome sequence of Janthinobacterium sp. SNU WT3 isolated from diseased rainbow trout.</title>
        <authorList>
            <person name="Oh W.T."/>
            <person name="Park S.C."/>
        </authorList>
    </citation>
    <scope>NUCLEOTIDE SEQUENCE [LARGE SCALE GENOMIC DNA]</scope>
    <source>
        <strain evidence="1 2">SNU WT3</strain>
    </source>
</reference>
<dbReference type="RefSeq" id="WP_141168873.1">
    <property type="nucleotide sequence ID" value="NZ_CP041185.1"/>
</dbReference>
<dbReference type="Proteomes" id="UP000316665">
    <property type="component" value="Chromosome"/>
</dbReference>
<proteinExistence type="predicted"/>
<sequence length="88" mass="9133">MSSRAERQAKATAQLQAACDKFNAAHQIGAAVSVKLDSGEVRETITVSVAQVLSGHTAVIWLDGIRGSYDLERVTPLAPTSTAAGSPP</sequence>
<dbReference type="AlphaFoldDB" id="A0A4Y6R8U4"/>
<protein>
    <submittedName>
        <fullName evidence="1">Uncharacterized protein</fullName>
    </submittedName>
</protein>